<reference evidence="1" key="1">
    <citation type="submission" date="2007-07" db="EMBL/GenBank/DDBJ databases">
        <title>PCAP assembly of the Caenorhabditis remanei genome.</title>
        <authorList>
            <consortium name="The Caenorhabditis remanei Sequencing Consortium"/>
            <person name="Wilson R.K."/>
        </authorList>
    </citation>
    <scope>NUCLEOTIDE SEQUENCE [LARGE SCALE GENOMIC DNA]</scope>
    <source>
        <strain evidence="1">PB4641</strain>
    </source>
</reference>
<accession>E3N1F2</accession>
<dbReference type="AlphaFoldDB" id="E3N1F2"/>
<dbReference type="Proteomes" id="UP000008281">
    <property type="component" value="Unassembled WGS sequence"/>
</dbReference>
<dbReference type="OMA" id="DESFHMG"/>
<proteinExistence type="predicted"/>
<dbReference type="PANTHER" id="PTHR31379:SF1">
    <property type="entry name" value="F-BOX C PROTEIN-RELATED"/>
    <property type="match status" value="1"/>
</dbReference>
<organism evidence="2">
    <name type="scientific">Caenorhabditis remanei</name>
    <name type="common">Caenorhabditis vulgaris</name>
    <dbReference type="NCBI Taxonomy" id="31234"/>
    <lineage>
        <taxon>Eukaryota</taxon>
        <taxon>Metazoa</taxon>
        <taxon>Ecdysozoa</taxon>
        <taxon>Nematoda</taxon>
        <taxon>Chromadorea</taxon>
        <taxon>Rhabditida</taxon>
        <taxon>Rhabditina</taxon>
        <taxon>Rhabditomorpha</taxon>
        <taxon>Rhabditoidea</taxon>
        <taxon>Rhabditidae</taxon>
        <taxon>Peloderinae</taxon>
        <taxon>Caenorhabditis</taxon>
    </lineage>
</organism>
<protein>
    <submittedName>
        <fullName evidence="1">Uncharacterized protein</fullName>
    </submittedName>
</protein>
<evidence type="ECO:0000313" key="1">
    <source>
        <dbReference type="EMBL" id="EFO83245.1"/>
    </source>
</evidence>
<gene>
    <name evidence="1" type="ORF">CRE_13640</name>
</gene>
<sequence>MPVIPVQYESLKVSILPYMEPNTRFQISSRMPSISALESRIPLSIENLTFSSIDTKVNEASYKLGVYRDHGRNETPPDVLEMNQWGGSSDDINQYGLIIHPGENNVLPGDFDLRRQVLEDVPANTEGQERHLVQELRVLKMILAERLNQEYIEDDETRNAGVGGPVNVMMETSYRRMTLNRPIEFIES</sequence>
<dbReference type="HOGENOM" id="CLU_1442339_0_0_1"/>
<dbReference type="InterPro" id="IPR021942">
    <property type="entry name" value="DUF3557"/>
</dbReference>
<dbReference type="InParanoid" id="E3N1F2"/>
<name>E3N1F2_CAERE</name>
<evidence type="ECO:0000313" key="2">
    <source>
        <dbReference type="Proteomes" id="UP000008281"/>
    </source>
</evidence>
<keyword evidence="2" id="KW-1185">Reference proteome</keyword>
<dbReference type="EMBL" id="DS268508">
    <property type="protein sequence ID" value="EFO83245.1"/>
    <property type="molecule type" value="Genomic_DNA"/>
</dbReference>
<dbReference type="PANTHER" id="PTHR31379">
    <property type="entry name" value="F-BOX C PROTEIN-RELATED-RELATED"/>
    <property type="match status" value="1"/>
</dbReference>